<evidence type="ECO:0000256" key="2">
    <source>
        <dbReference type="SAM" id="MobiDB-lite"/>
    </source>
</evidence>
<gene>
    <name evidence="4" type="ORF">A9R00_01675</name>
</gene>
<evidence type="ECO:0000313" key="5">
    <source>
        <dbReference type="Proteomes" id="UP000227088"/>
    </source>
</evidence>
<dbReference type="SUPFAM" id="SSF46689">
    <property type="entry name" value="Homeodomain-like"/>
    <property type="match status" value="1"/>
</dbReference>
<feature type="region of interest" description="Disordered" evidence="2">
    <location>
        <begin position="110"/>
        <end position="129"/>
    </location>
</feature>
<accession>A0A1Y5HW25</accession>
<sequence>MSKYSRNLKIVIAKRYLNDESSRYLSQEYNISSRQIRYWGAVYSFNYEHSFLPPVLAYSAKDKLKVLTRMQTEDWSLGHTSAFFNLSSPGTLCVWLRNYESFGMKGLEPKKRGAPMKKPPIVKPKAATEMTEGELRDELEYLRAENAVLKKFDALLQEKRLKAKKKRK</sequence>
<protein>
    <submittedName>
        <fullName evidence="4">Transcriptional regulator</fullName>
    </submittedName>
</protein>
<comment type="caution">
    <text evidence="4">The sequence shown here is derived from an EMBL/GenBank/DDBJ whole genome shotgun (WGS) entry which is preliminary data.</text>
</comment>
<evidence type="ECO:0000256" key="1">
    <source>
        <dbReference type="ARBA" id="ARBA00038232"/>
    </source>
</evidence>
<dbReference type="InterPro" id="IPR052057">
    <property type="entry name" value="IS150/IS1296_orfA-like"/>
</dbReference>
<feature type="domain" description="Insertion element IS150 protein InsJ-like helix-turn-helix" evidence="3">
    <location>
        <begin position="63"/>
        <end position="113"/>
    </location>
</feature>
<dbReference type="InterPro" id="IPR055247">
    <property type="entry name" value="InsJ-like_HTH"/>
</dbReference>
<dbReference type="EMBL" id="MABE01000097">
    <property type="protein sequence ID" value="OUS41290.1"/>
    <property type="molecule type" value="Genomic_DNA"/>
</dbReference>
<dbReference type="AlphaFoldDB" id="A0A1Y5HW25"/>
<dbReference type="PANTHER" id="PTHR33795">
    <property type="entry name" value="INSERTION ELEMENT IS150 PROTEIN INSJ"/>
    <property type="match status" value="1"/>
</dbReference>
<comment type="similarity">
    <text evidence="1">Belongs to the IS150/IS1296 orfA family.</text>
</comment>
<evidence type="ECO:0000259" key="3">
    <source>
        <dbReference type="Pfam" id="PF13518"/>
    </source>
</evidence>
<dbReference type="Proteomes" id="UP000227088">
    <property type="component" value="Unassembled WGS sequence"/>
</dbReference>
<name>A0A1Y5HW25_OLEAN</name>
<reference evidence="5" key="1">
    <citation type="journal article" date="2017" name="Proc. Natl. Acad. Sci. U.S.A.">
        <title>Simulation of Deepwater Horizon oil plume reveals substrate specialization within a complex community of hydrocarbon degraders.</title>
        <authorList>
            <person name="Hu P."/>
            <person name="Dubinsky E.A."/>
            <person name="Probst A.J."/>
            <person name="Wang J."/>
            <person name="Sieber C.M.K."/>
            <person name="Tom L.M."/>
            <person name="Gardinali P."/>
            <person name="Banfield J.F."/>
            <person name="Atlas R.M."/>
            <person name="Andersen G.L."/>
        </authorList>
    </citation>
    <scope>NUCLEOTIDE SEQUENCE [LARGE SCALE GENOMIC DNA]</scope>
</reference>
<organism evidence="4 5">
    <name type="scientific">Oleispira antarctica</name>
    <dbReference type="NCBI Taxonomy" id="188908"/>
    <lineage>
        <taxon>Bacteria</taxon>
        <taxon>Pseudomonadati</taxon>
        <taxon>Pseudomonadota</taxon>
        <taxon>Gammaproteobacteria</taxon>
        <taxon>Oceanospirillales</taxon>
        <taxon>Oceanospirillaceae</taxon>
        <taxon>Oleispira</taxon>
    </lineage>
</organism>
<dbReference type="Pfam" id="PF13518">
    <property type="entry name" value="HTH_28"/>
    <property type="match status" value="1"/>
</dbReference>
<evidence type="ECO:0000313" key="4">
    <source>
        <dbReference type="EMBL" id="OUS41290.1"/>
    </source>
</evidence>
<dbReference type="InterPro" id="IPR009057">
    <property type="entry name" value="Homeodomain-like_sf"/>
</dbReference>
<dbReference type="PANTHER" id="PTHR33795:SF1">
    <property type="entry name" value="INSERTION ELEMENT IS150 PROTEIN INSJ"/>
    <property type="match status" value="1"/>
</dbReference>
<proteinExistence type="inferred from homology"/>